<gene>
    <name evidence="1" type="ORF">FC093_00680</name>
</gene>
<name>A0A4V5UV38_9BACT</name>
<dbReference type="AlphaFoldDB" id="A0A4V5UV38"/>
<dbReference type="OrthoDB" id="675429at2"/>
<dbReference type="EMBL" id="SZQL01000001">
    <property type="protein sequence ID" value="TKK71573.1"/>
    <property type="molecule type" value="Genomic_DNA"/>
</dbReference>
<evidence type="ECO:0000313" key="1">
    <source>
        <dbReference type="EMBL" id="TKK71573.1"/>
    </source>
</evidence>
<dbReference type="RefSeq" id="WP_137259813.1">
    <property type="nucleotide sequence ID" value="NZ_SZQL01000001.1"/>
</dbReference>
<dbReference type="Proteomes" id="UP000305848">
    <property type="component" value="Unassembled WGS sequence"/>
</dbReference>
<proteinExistence type="predicted"/>
<protein>
    <submittedName>
        <fullName evidence="1">Uncharacterized protein</fullName>
    </submittedName>
</protein>
<evidence type="ECO:0000313" key="2">
    <source>
        <dbReference type="Proteomes" id="UP000305848"/>
    </source>
</evidence>
<sequence length="83" mass="9648">MRTPHHDLLVLTGEKTMNEQELEIQVRFLNDLLYNVVEKTNAFCTANEILDVNKCRIVQKPHLVQQIINSDVLPPFVFINCKN</sequence>
<reference evidence="1 2" key="1">
    <citation type="submission" date="2019-05" db="EMBL/GenBank/DDBJ databases">
        <title>Panacibacter sp. strain 17mud1-8 Genome sequencing and assembly.</title>
        <authorList>
            <person name="Chhetri G."/>
        </authorList>
    </citation>
    <scope>NUCLEOTIDE SEQUENCE [LARGE SCALE GENOMIC DNA]</scope>
    <source>
        <strain evidence="1 2">17mud1-8</strain>
    </source>
</reference>
<accession>A0A4V5UV38</accession>
<organism evidence="1 2">
    <name type="scientific">Ilyomonas limi</name>
    <dbReference type="NCBI Taxonomy" id="2575867"/>
    <lineage>
        <taxon>Bacteria</taxon>
        <taxon>Pseudomonadati</taxon>
        <taxon>Bacteroidota</taxon>
        <taxon>Chitinophagia</taxon>
        <taxon>Chitinophagales</taxon>
        <taxon>Chitinophagaceae</taxon>
        <taxon>Ilyomonas</taxon>
    </lineage>
</organism>
<comment type="caution">
    <text evidence="1">The sequence shown here is derived from an EMBL/GenBank/DDBJ whole genome shotgun (WGS) entry which is preliminary data.</text>
</comment>
<keyword evidence="2" id="KW-1185">Reference proteome</keyword>